<dbReference type="PANTHER" id="PTHR35490:SF3">
    <property type="entry name" value="(WILD MALAYSIAN BANANA) HYPOTHETICAL PROTEIN"/>
    <property type="match status" value="1"/>
</dbReference>
<feature type="region of interest" description="Disordered" evidence="2">
    <location>
        <begin position="10"/>
        <end position="58"/>
    </location>
</feature>
<sequence>MPTFPAIALERLLEPSPRDPPRTTSLSLKQDNCNNKNGNSNADRTINGSDAKKPPPRHIYITPALYTTPEPAPIPVSSSASISPSPYVVNRKRRDLRVPDAVSRLDGFEIRQKPKEEGDSGGLGGGGKSSLVKPVGEVSINDPLVEIEEEGEEMKQEGCESLTNVEIAAGVQVLDEGSAAVSNDACDDFFDPRDSMSVASCSETEDVQQLAGRHTPVANQSVFYDADEEFFSDGSISNASPYLCRNIEAELCDARVNLFEEIERRKKAEDALSQMRNQWLRIRKHLSQAGLSVPVNLDAENNMQLEVDVAEQLCQEVVIARYVSEAVGRGQARAETEAIAEALIKSKNQEISRLQDRLQYYETVNHEMSQRNQEGMEIARRKQYRRKMQRRWIWSCVGMSIILGTSMLAYKCLPHAKNHLALTLSDFSDSSLNTKKPT</sequence>
<gene>
    <name evidence="3" type="ORF">HUJ06_011716</name>
</gene>
<feature type="compositionally biased region" description="Basic and acidic residues" evidence="2">
    <location>
        <begin position="11"/>
        <end position="21"/>
    </location>
</feature>
<feature type="coiled-coil region" evidence="1">
    <location>
        <begin position="337"/>
        <end position="364"/>
    </location>
</feature>
<evidence type="ECO:0000313" key="4">
    <source>
        <dbReference type="Proteomes" id="UP000607653"/>
    </source>
</evidence>
<name>A0A822YPD1_NELNU</name>
<feature type="region of interest" description="Disordered" evidence="2">
    <location>
        <begin position="107"/>
        <end position="134"/>
    </location>
</feature>
<keyword evidence="1" id="KW-0175">Coiled coil</keyword>
<evidence type="ECO:0000313" key="3">
    <source>
        <dbReference type="EMBL" id="DAD32865.1"/>
    </source>
</evidence>
<dbReference type="EMBL" id="DUZY01000003">
    <property type="protein sequence ID" value="DAD32865.1"/>
    <property type="molecule type" value="Genomic_DNA"/>
</dbReference>
<dbReference type="PANTHER" id="PTHR35490">
    <property type="entry name" value="BACTERIOPHAGE N4 ADSORPTION B PROTEIN"/>
    <property type="match status" value="1"/>
</dbReference>
<organism evidence="3 4">
    <name type="scientific">Nelumbo nucifera</name>
    <name type="common">Sacred lotus</name>
    <dbReference type="NCBI Taxonomy" id="4432"/>
    <lineage>
        <taxon>Eukaryota</taxon>
        <taxon>Viridiplantae</taxon>
        <taxon>Streptophyta</taxon>
        <taxon>Embryophyta</taxon>
        <taxon>Tracheophyta</taxon>
        <taxon>Spermatophyta</taxon>
        <taxon>Magnoliopsida</taxon>
        <taxon>Proteales</taxon>
        <taxon>Nelumbonaceae</taxon>
        <taxon>Nelumbo</taxon>
    </lineage>
</organism>
<comment type="caution">
    <text evidence="3">The sequence shown here is derived from an EMBL/GenBank/DDBJ whole genome shotgun (WGS) entry which is preliminary data.</text>
</comment>
<evidence type="ECO:0000256" key="2">
    <source>
        <dbReference type="SAM" id="MobiDB-lite"/>
    </source>
</evidence>
<proteinExistence type="predicted"/>
<reference evidence="3 4" key="1">
    <citation type="journal article" date="2020" name="Mol. Biol. Evol.">
        <title>Distinct Expression and Methylation Patterns for Genes with Different Fates following a Single Whole-Genome Duplication in Flowering Plants.</title>
        <authorList>
            <person name="Shi T."/>
            <person name="Rahmani R.S."/>
            <person name="Gugger P.F."/>
            <person name="Wang M."/>
            <person name="Li H."/>
            <person name="Zhang Y."/>
            <person name="Li Z."/>
            <person name="Wang Q."/>
            <person name="Van de Peer Y."/>
            <person name="Marchal K."/>
            <person name="Chen J."/>
        </authorList>
    </citation>
    <scope>NUCLEOTIDE SEQUENCE [LARGE SCALE GENOMIC DNA]</scope>
    <source>
        <tissue evidence="3">Leaf</tissue>
    </source>
</reference>
<protein>
    <submittedName>
        <fullName evidence="3">Uncharacterized protein</fullName>
    </submittedName>
</protein>
<accession>A0A822YPD1</accession>
<keyword evidence="4" id="KW-1185">Reference proteome</keyword>
<feature type="compositionally biased region" description="Polar residues" evidence="2">
    <location>
        <begin position="22"/>
        <end position="48"/>
    </location>
</feature>
<dbReference type="Proteomes" id="UP000607653">
    <property type="component" value="Unassembled WGS sequence"/>
</dbReference>
<feature type="compositionally biased region" description="Basic and acidic residues" evidence="2">
    <location>
        <begin position="107"/>
        <end position="118"/>
    </location>
</feature>
<evidence type="ECO:0000256" key="1">
    <source>
        <dbReference type="SAM" id="Coils"/>
    </source>
</evidence>
<dbReference type="AlphaFoldDB" id="A0A822YPD1"/>